<evidence type="ECO:0000256" key="2">
    <source>
        <dbReference type="ARBA" id="ARBA00022692"/>
    </source>
</evidence>
<feature type="transmembrane region" description="Helical" evidence="5">
    <location>
        <begin position="30"/>
        <end position="51"/>
    </location>
</feature>
<evidence type="ECO:0000256" key="3">
    <source>
        <dbReference type="ARBA" id="ARBA00022989"/>
    </source>
</evidence>
<organism evidence="6 7">
    <name type="scientific">Agrococcus jejuensis</name>
    <dbReference type="NCBI Taxonomy" id="399736"/>
    <lineage>
        <taxon>Bacteria</taxon>
        <taxon>Bacillati</taxon>
        <taxon>Actinomycetota</taxon>
        <taxon>Actinomycetes</taxon>
        <taxon>Micrococcales</taxon>
        <taxon>Microbacteriaceae</taxon>
        <taxon>Agrococcus</taxon>
    </lineage>
</organism>
<reference evidence="7" key="1">
    <citation type="submission" date="2016-10" db="EMBL/GenBank/DDBJ databases">
        <authorList>
            <person name="Varghese N."/>
            <person name="Submissions S."/>
        </authorList>
    </citation>
    <scope>NUCLEOTIDE SEQUENCE [LARGE SCALE GENOMIC DNA]</scope>
    <source>
        <strain evidence="7">DSM 22002</strain>
    </source>
</reference>
<evidence type="ECO:0000256" key="5">
    <source>
        <dbReference type="SAM" id="Phobius"/>
    </source>
</evidence>
<evidence type="ECO:0000313" key="7">
    <source>
        <dbReference type="Proteomes" id="UP000198822"/>
    </source>
</evidence>
<dbReference type="GO" id="GO:0030026">
    <property type="term" value="P:intracellular manganese ion homeostasis"/>
    <property type="evidence" value="ECO:0007669"/>
    <property type="project" value="InterPro"/>
</dbReference>
<evidence type="ECO:0000256" key="1">
    <source>
        <dbReference type="ARBA" id="ARBA00004127"/>
    </source>
</evidence>
<evidence type="ECO:0000256" key="4">
    <source>
        <dbReference type="ARBA" id="ARBA00023136"/>
    </source>
</evidence>
<dbReference type="EMBL" id="LT629695">
    <property type="protein sequence ID" value="SDH31462.1"/>
    <property type="molecule type" value="Genomic_DNA"/>
</dbReference>
<evidence type="ECO:0000313" key="6">
    <source>
        <dbReference type="EMBL" id="SDH31462.1"/>
    </source>
</evidence>
<protein>
    <submittedName>
        <fullName evidence="6">Predicted Fe2+/Mn2+ transporter, VIT1/CCC1 family</fullName>
    </submittedName>
</protein>
<sequence>MEGMDPALHRHPDMPRPVESTASRLSWLRAAVLGANDGIVSTAALIVGVAASGASAGAILTAGTAALVAGALSMGVGEYVSVSSQRDSERAAIRRERRFLASNPVGQEAQLAHMYELRGLTPRTAHLVASELSAADPLKAHLDIEYRLDEDESPNNPWAAAAASAAAFSAGALVPLLAAILMPTSWAPWSIVAAVVVALLATGFTAARIGAAGKRRAMVRVLVGGVGALAITYVIGTLFGTHVV</sequence>
<comment type="subcellular location">
    <subcellularLocation>
        <location evidence="1">Endomembrane system</location>
        <topology evidence="1">Multi-pass membrane protein</topology>
    </subcellularLocation>
</comment>
<dbReference type="Proteomes" id="UP000198822">
    <property type="component" value="Chromosome I"/>
</dbReference>
<accession>A0A1G8BDY7</accession>
<keyword evidence="4 5" id="KW-0472">Membrane</keyword>
<feature type="transmembrane region" description="Helical" evidence="5">
    <location>
        <begin position="57"/>
        <end position="80"/>
    </location>
</feature>
<feature type="transmembrane region" description="Helical" evidence="5">
    <location>
        <begin position="186"/>
        <end position="207"/>
    </location>
</feature>
<dbReference type="InterPro" id="IPR008217">
    <property type="entry name" value="Ccc1_fam"/>
</dbReference>
<name>A0A1G8BDY7_9MICO</name>
<keyword evidence="7" id="KW-1185">Reference proteome</keyword>
<dbReference type="PANTHER" id="PTHR31851">
    <property type="entry name" value="FE(2+)/MN(2+) TRANSPORTER PCL1"/>
    <property type="match status" value="1"/>
</dbReference>
<gene>
    <name evidence="6" type="ORF">SAMN04489720_0917</name>
</gene>
<dbReference type="GO" id="GO:0005384">
    <property type="term" value="F:manganese ion transmembrane transporter activity"/>
    <property type="evidence" value="ECO:0007669"/>
    <property type="project" value="InterPro"/>
</dbReference>
<keyword evidence="3 5" id="KW-1133">Transmembrane helix</keyword>
<dbReference type="STRING" id="399736.SAMN04489720_0917"/>
<feature type="transmembrane region" description="Helical" evidence="5">
    <location>
        <begin position="219"/>
        <end position="239"/>
    </location>
</feature>
<keyword evidence="2 5" id="KW-0812">Transmembrane</keyword>
<feature type="transmembrane region" description="Helical" evidence="5">
    <location>
        <begin position="158"/>
        <end position="180"/>
    </location>
</feature>
<proteinExistence type="predicted"/>
<dbReference type="Pfam" id="PF01988">
    <property type="entry name" value="VIT1"/>
    <property type="match status" value="1"/>
</dbReference>
<dbReference type="AlphaFoldDB" id="A0A1G8BDY7"/>
<dbReference type="GO" id="GO:0012505">
    <property type="term" value="C:endomembrane system"/>
    <property type="evidence" value="ECO:0007669"/>
    <property type="project" value="UniProtKB-SubCell"/>
</dbReference>